<dbReference type="InterPro" id="IPR001853">
    <property type="entry name" value="DSBA-like_thioredoxin_dom"/>
</dbReference>
<keyword evidence="2" id="KW-0413">Isomerase</keyword>
<dbReference type="Proteomes" id="UP000192911">
    <property type="component" value="Unassembled WGS sequence"/>
</dbReference>
<protein>
    <submittedName>
        <fullName evidence="2">2-hydroxychromene-2-carboxylate isomerase</fullName>
    </submittedName>
</protein>
<accession>A0A1X7CFV9</accession>
<dbReference type="GO" id="GO:0006749">
    <property type="term" value="P:glutathione metabolic process"/>
    <property type="evidence" value="ECO:0007669"/>
    <property type="project" value="TreeGrafter"/>
</dbReference>
<dbReference type="RefSeq" id="WP_085223636.1">
    <property type="nucleotide sequence ID" value="NZ_BSQD01000001.1"/>
</dbReference>
<name>A0A1X7CFV9_TRICW</name>
<dbReference type="PANTHER" id="PTHR42943:SF2">
    <property type="entry name" value="GLUTATHIONE S-TRANSFERASE KAPPA 1"/>
    <property type="match status" value="1"/>
</dbReference>
<gene>
    <name evidence="2" type="ORF">SAMN06295900_101323</name>
</gene>
<dbReference type="Gene3D" id="3.40.30.10">
    <property type="entry name" value="Glutaredoxin"/>
    <property type="match status" value="1"/>
</dbReference>
<dbReference type="AlphaFoldDB" id="A0A1X7CFV9"/>
<dbReference type="OrthoDB" id="8560325at2"/>
<dbReference type="GO" id="GO:0004602">
    <property type="term" value="F:glutathione peroxidase activity"/>
    <property type="evidence" value="ECO:0007669"/>
    <property type="project" value="TreeGrafter"/>
</dbReference>
<evidence type="ECO:0000313" key="3">
    <source>
        <dbReference type="Proteomes" id="UP000192911"/>
    </source>
</evidence>
<reference evidence="3" key="1">
    <citation type="submission" date="2017-04" db="EMBL/GenBank/DDBJ databases">
        <authorList>
            <person name="Varghese N."/>
            <person name="Submissions S."/>
        </authorList>
    </citation>
    <scope>NUCLEOTIDE SEQUENCE [LARGE SCALE GENOMIC DNA]</scope>
    <source>
        <strain evidence="3">Ballard 720</strain>
    </source>
</reference>
<dbReference type="InterPro" id="IPR036249">
    <property type="entry name" value="Thioredoxin-like_sf"/>
</dbReference>
<proteinExistence type="predicted"/>
<sequence>MTQAIDAATPLWFYDFVSPFSYLLLEQQDKWPSMPFTLVPVSVQALYRHWGQRAASEVPPKRVFTYRHALFRAEQLGIPFRMPPAHPFDSTKPLLLAAAIEADLATVCSMFRFIWREGRDPSTADGFADLCSAVGIPHGERLIEHEDSKARLQRNLDDAVALDVFGVPTFRLNRQIFWGEDALPMLLYCARSPGWLESPEVRRVSELPLGHAG</sequence>
<dbReference type="GO" id="GO:0004364">
    <property type="term" value="F:glutathione transferase activity"/>
    <property type="evidence" value="ECO:0007669"/>
    <property type="project" value="TreeGrafter"/>
</dbReference>
<dbReference type="GeneID" id="95549201"/>
<organism evidence="2 3">
    <name type="scientific">Trinickia caryophylli</name>
    <name type="common">Paraburkholderia caryophylli</name>
    <dbReference type="NCBI Taxonomy" id="28094"/>
    <lineage>
        <taxon>Bacteria</taxon>
        <taxon>Pseudomonadati</taxon>
        <taxon>Pseudomonadota</taxon>
        <taxon>Betaproteobacteria</taxon>
        <taxon>Burkholderiales</taxon>
        <taxon>Burkholderiaceae</taxon>
        <taxon>Trinickia</taxon>
    </lineage>
</organism>
<dbReference type="PANTHER" id="PTHR42943">
    <property type="entry name" value="GLUTATHIONE S-TRANSFERASE KAPPA"/>
    <property type="match status" value="1"/>
</dbReference>
<dbReference type="EMBL" id="FXAH01000001">
    <property type="protein sequence ID" value="SME95627.1"/>
    <property type="molecule type" value="Genomic_DNA"/>
</dbReference>
<dbReference type="GO" id="GO:0016853">
    <property type="term" value="F:isomerase activity"/>
    <property type="evidence" value="ECO:0007669"/>
    <property type="project" value="UniProtKB-KW"/>
</dbReference>
<evidence type="ECO:0000259" key="1">
    <source>
        <dbReference type="Pfam" id="PF01323"/>
    </source>
</evidence>
<dbReference type="InterPro" id="IPR051924">
    <property type="entry name" value="GST_Kappa/NadH"/>
</dbReference>
<evidence type="ECO:0000313" key="2">
    <source>
        <dbReference type="EMBL" id="SME95627.1"/>
    </source>
</evidence>
<feature type="domain" description="DSBA-like thioredoxin" evidence="1">
    <location>
        <begin position="13"/>
        <end position="187"/>
    </location>
</feature>
<dbReference type="SUPFAM" id="SSF52833">
    <property type="entry name" value="Thioredoxin-like"/>
    <property type="match status" value="1"/>
</dbReference>
<dbReference type="STRING" id="28094.SAMN06295900_101323"/>
<keyword evidence="3" id="KW-1185">Reference proteome</keyword>
<dbReference type="Pfam" id="PF01323">
    <property type="entry name" value="DSBA"/>
    <property type="match status" value="1"/>
</dbReference>